<reference evidence="2" key="1">
    <citation type="journal article" date="2015" name="Nature">
        <title>Complex archaea that bridge the gap between prokaryotes and eukaryotes.</title>
        <authorList>
            <person name="Spang A."/>
            <person name="Saw J.H."/>
            <person name="Jorgensen S.L."/>
            <person name="Zaremba-Niedzwiedzka K."/>
            <person name="Martijn J."/>
            <person name="Lind A.E."/>
            <person name="van Eijk R."/>
            <person name="Schleper C."/>
            <person name="Guy L."/>
            <person name="Ettema T.J."/>
        </authorList>
    </citation>
    <scope>NUCLEOTIDE SEQUENCE</scope>
</reference>
<name>A0A0F9NWK7_9ZZZZ</name>
<keyword evidence="1" id="KW-1133">Transmembrane helix</keyword>
<feature type="transmembrane region" description="Helical" evidence="1">
    <location>
        <begin position="7"/>
        <end position="30"/>
    </location>
</feature>
<evidence type="ECO:0000313" key="2">
    <source>
        <dbReference type="EMBL" id="KKM93250.1"/>
    </source>
</evidence>
<dbReference type="AlphaFoldDB" id="A0A0F9NWK7"/>
<feature type="transmembrane region" description="Helical" evidence="1">
    <location>
        <begin position="36"/>
        <end position="59"/>
    </location>
</feature>
<dbReference type="EMBL" id="LAZR01006290">
    <property type="protein sequence ID" value="KKM93250.1"/>
    <property type="molecule type" value="Genomic_DNA"/>
</dbReference>
<proteinExistence type="predicted"/>
<protein>
    <submittedName>
        <fullName evidence="2">Uncharacterized protein</fullName>
    </submittedName>
</protein>
<accession>A0A0F9NWK7</accession>
<organism evidence="2">
    <name type="scientific">marine sediment metagenome</name>
    <dbReference type="NCBI Taxonomy" id="412755"/>
    <lineage>
        <taxon>unclassified sequences</taxon>
        <taxon>metagenomes</taxon>
        <taxon>ecological metagenomes</taxon>
    </lineage>
</organism>
<evidence type="ECO:0000256" key="1">
    <source>
        <dbReference type="SAM" id="Phobius"/>
    </source>
</evidence>
<comment type="caution">
    <text evidence="2">The sequence shown here is derived from an EMBL/GenBank/DDBJ whole genome shotgun (WGS) entry which is preliminary data.</text>
</comment>
<sequence>MKDLPALLNASVIPLMTLMAFAGVVFMIATGQDVDMILVSVVGAGLSKMGIQFGALPIVRKIRKK</sequence>
<gene>
    <name evidence="2" type="ORF">LCGC14_1210230</name>
</gene>
<keyword evidence="1" id="KW-0812">Transmembrane</keyword>
<keyword evidence="1" id="KW-0472">Membrane</keyword>